<dbReference type="PROSITE" id="PS00297">
    <property type="entry name" value="HSP70_1"/>
    <property type="match status" value="1"/>
</dbReference>
<comment type="similarity">
    <text evidence="2 9 10">Belongs to the heat shock protein 70 family.</text>
</comment>
<keyword evidence="6 9" id="KW-0067">ATP-binding</keyword>
<feature type="coiled-coil region" evidence="11">
    <location>
        <begin position="258"/>
        <end position="285"/>
    </location>
</feature>
<evidence type="ECO:0000256" key="1">
    <source>
        <dbReference type="ARBA" id="ARBA00002290"/>
    </source>
</evidence>
<dbReference type="Gene3D" id="3.90.640.10">
    <property type="entry name" value="Actin, Chain A, domain 4"/>
    <property type="match status" value="1"/>
</dbReference>
<keyword evidence="7 9" id="KW-0346">Stress response</keyword>
<dbReference type="InterPro" id="IPR018181">
    <property type="entry name" value="Heat_shock_70_CS"/>
</dbReference>
<dbReference type="FunFam" id="2.60.34.10:FF:000014">
    <property type="entry name" value="Chaperone protein DnaK HSP70"/>
    <property type="match status" value="1"/>
</dbReference>
<dbReference type="Gene3D" id="2.60.34.10">
    <property type="entry name" value="Substrate Binding Domain Of DNAk, Chain A, domain 1"/>
    <property type="match status" value="1"/>
</dbReference>
<feature type="modified residue" description="Phosphothreonine; by autocatalysis" evidence="9">
    <location>
        <position position="208"/>
    </location>
</feature>
<keyword evidence="4 9" id="KW-0597">Phosphoprotein</keyword>
<gene>
    <name evidence="9 13" type="primary">dnaK</name>
    <name evidence="13" type="ORF">P857_1020</name>
</gene>
<evidence type="ECO:0000256" key="5">
    <source>
        <dbReference type="ARBA" id="ARBA00022741"/>
    </source>
</evidence>
<evidence type="ECO:0000256" key="10">
    <source>
        <dbReference type="RuleBase" id="RU003322"/>
    </source>
</evidence>
<accession>W2V2G1</accession>
<dbReference type="GO" id="GO:0005524">
    <property type="term" value="F:ATP binding"/>
    <property type="evidence" value="ECO:0007669"/>
    <property type="project" value="UniProtKB-UniRule"/>
</dbReference>
<dbReference type="NCBIfam" id="TIGR02350">
    <property type="entry name" value="prok_dnaK"/>
    <property type="match status" value="1"/>
</dbReference>
<dbReference type="SUPFAM" id="SSF100920">
    <property type="entry name" value="Heat shock protein 70kD (HSP70), peptide-binding domain"/>
    <property type="match status" value="1"/>
</dbReference>
<dbReference type="InterPro" id="IPR029047">
    <property type="entry name" value="HSP70_peptide-bd_sf"/>
</dbReference>
<evidence type="ECO:0000313" key="14">
    <source>
        <dbReference type="Proteomes" id="UP000018951"/>
    </source>
</evidence>
<dbReference type="FunFam" id="3.30.420.40:FF:000004">
    <property type="entry name" value="Molecular chaperone DnaK"/>
    <property type="match status" value="1"/>
</dbReference>
<dbReference type="EMBL" id="AXCJ01000001">
    <property type="protein sequence ID" value="ETO91842.1"/>
    <property type="molecule type" value="Genomic_DNA"/>
</dbReference>
<keyword evidence="14" id="KW-1185">Reference proteome</keyword>
<evidence type="ECO:0000256" key="12">
    <source>
        <dbReference type="SAM" id="MobiDB-lite"/>
    </source>
</evidence>
<comment type="induction">
    <text evidence="9">By stress conditions e.g. heat shock.</text>
</comment>
<dbReference type="PRINTS" id="PR00301">
    <property type="entry name" value="HEATSHOCK70"/>
</dbReference>
<protein>
    <recommendedName>
        <fullName evidence="3 9">Chaperone protein DnaK</fullName>
    </recommendedName>
    <alternativeName>
        <fullName evidence="9">HSP70</fullName>
    </alternativeName>
    <alternativeName>
        <fullName evidence="9">Heat shock 70 kDa protein</fullName>
    </alternativeName>
    <alternativeName>
        <fullName evidence="9">Heat shock protein 70</fullName>
    </alternativeName>
</protein>
<dbReference type="PANTHER" id="PTHR19375">
    <property type="entry name" value="HEAT SHOCK PROTEIN 70KDA"/>
    <property type="match status" value="1"/>
</dbReference>
<evidence type="ECO:0000313" key="13">
    <source>
        <dbReference type="EMBL" id="ETO91842.1"/>
    </source>
</evidence>
<feature type="region of interest" description="Disordered" evidence="12">
    <location>
        <begin position="609"/>
        <end position="642"/>
    </location>
</feature>
<name>W2V2G1_9RICK</name>
<dbReference type="SUPFAM" id="SSF53067">
    <property type="entry name" value="Actin-like ATPase domain"/>
    <property type="match status" value="2"/>
</dbReference>
<dbReference type="CDD" id="cd10234">
    <property type="entry name" value="ASKHA_NBD_HSP70_DnaK-like"/>
    <property type="match status" value="1"/>
</dbReference>
<evidence type="ECO:0000256" key="7">
    <source>
        <dbReference type="ARBA" id="ARBA00023016"/>
    </source>
</evidence>
<dbReference type="GO" id="GO:0140662">
    <property type="term" value="F:ATP-dependent protein folding chaperone"/>
    <property type="evidence" value="ECO:0007669"/>
    <property type="project" value="InterPro"/>
</dbReference>
<dbReference type="PATRIC" id="fig|1401685.3.peg.252"/>
<feature type="compositionally biased region" description="Polar residues" evidence="12">
    <location>
        <begin position="609"/>
        <end position="625"/>
    </location>
</feature>
<dbReference type="STRING" id="1401685.P857_1020"/>
<evidence type="ECO:0000256" key="3">
    <source>
        <dbReference type="ARBA" id="ARBA00014415"/>
    </source>
</evidence>
<keyword evidence="8 9" id="KW-0143">Chaperone</keyword>
<sequence>MSDVNNDIILGIDLGTTNSCMAYSTGGDNVVVIPNSEGSRTTPSIVGFTKDGVRLVGDSAKRQMVTNAEATIIASKSLIGRRADDAEVKEYKESNKAVEVYKYKNGDAWYKVHGKDYSPSQVGAFILMKMKEDAEKYLGQTVNKAIITVPAHFNNEQREATIDAGTIAGLEVMRIVNEPTAAALAYGLERNKGKSEGVIAVYDLGGGTFDISILDMADGVFEVKSTNGDTNLGGEHFDAELIKYCLAEFQRETGVVLSDSDKMAMQRLKEACEKAKKELSTVLETTISLPFFTAVGGDAKHLEIKITRSKFNSLVERLVEKTLKPCEQALKDAKLSNSDIDEVLCVGGMTRVPLVREHIEKFFNKKPQQGVNPDEVVAVGAAIQGGILSGSSTVKDLLLIDVTPLSLSIETAGGICTKMITRNTQLPANKSQVFTTAATNQTQVDIKVYQGEREMAVDNKLLGQFQLTGIPPAPRGVPQIEVTFDIDVNGVVSVSAQDKSTGNKQNVTIKDSGGLTDKEVEDMVKDAEKYAEEDKARKELIEAKNKADTAVFEAEKQLTEFGSKITEDIRKPIEDSIQALKSELAKADATVSGLNGMVDQLTDNLTKIGQYMSQQTQQDSAGNNNDGDKETVDGEATDSSKQ</sequence>
<dbReference type="Proteomes" id="UP000018951">
    <property type="component" value="Unassembled WGS sequence"/>
</dbReference>
<dbReference type="InterPro" id="IPR012725">
    <property type="entry name" value="Chaperone_DnaK"/>
</dbReference>
<dbReference type="HAMAP" id="MF_00332">
    <property type="entry name" value="DnaK"/>
    <property type="match status" value="1"/>
</dbReference>
<dbReference type="GO" id="GO:0051082">
    <property type="term" value="F:unfolded protein binding"/>
    <property type="evidence" value="ECO:0007669"/>
    <property type="project" value="InterPro"/>
</dbReference>
<evidence type="ECO:0000256" key="4">
    <source>
        <dbReference type="ARBA" id="ARBA00022553"/>
    </source>
</evidence>
<dbReference type="InterPro" id="IPR043129">
    <property type="entry name" value="ATPase_NBD"/>
</dbReference>
<comment type="caution">
    <text evidence="13">The sequence shown here is derived from an EMBL/GenBank/DDBJ whole genome shotgun (WGS) entry which is preliminary data.</text>
</comment>
<dbReference type="PROSITE" id="PS00329">
    <property type="entry name" value="HSP70_2"/>
    <property type="match status" value="1"/>
</dbReference>
<proteinExistence type="evidence at transcript level"/>
<dbReference type="InterPro" id="IPR013126">
    <property type="entry name" value="Hsp_70_fam"/>
</dbReference>
<evidence type="ECO:0000256" key="2">
    <source>
        <dbReference type="ARBA" id="ARBA00007381"/>
    </source>
</evidence>
<dbReference type="FunFam" id="3.30.420.40:FF:000020">
    <property type="entry name" value="Chaperone protein HscA homolog"/>
    <property type="match status" value="1"/>
</dbReference>
<evidence type="ECO:0000256" key="8">
    <source>
        <dbReference type="ARBA" id="ARBA00023186"/>
    </source>
</evidence>
<organism evidence="13 14">
    <name type="scientific">Candidatus Xenolissoclinum pacificiensis L6</name>
    <dbReference type="NCBI Taxonomy" id="1401685"/>
    <lineage>
        <taxon>Bacteria</taxon>
        <taxon>Pseudomonadati</taxon>
        <taxon>Pseudomonadota</taxon>
        <taxon>Alphaproteobacteria</taxon>
        <taxon>Rickettsiales</taxon>
        <taxon>Anaplasmataceae</taxon>
        <taxon>Candidatus Xenolissoclinum</taxon>
    </lineage>
</organism>
<evidence type="ECO:0000256" key="11">
    <source>
        <dbReference type="SAM" id="Coils"/>
    </source>
</evidence>
<dbReference type="FunFam" id="1.20.1270.10:FF:000001">
    <property type="entry name" value="Molecular chaperone DnaK"/>
    <property type="match status" value="1"/>
</dbReference>
<evidence type="ECO:0000256" key="6">
    <source>
        <dbReference type="ARBA" id="ARBA00022840"/>
    </source>
</evidence>
<dbReference type="FunFam" id="3.90.640.10:FF:000003">
    <property type="entry name" value="Molecular chaperone DnaK"/>
    <property type="match status" value="1"/>
</dbReference>
<dbReference type="NCBIfam" id="NF001413">
    <property type="entry name" value="PRK00290.1"/>
    <property type="match status" value="1"/>
</dbReference>
<keyword evidence="5 9" id="KW-0547">Nucleotide-binding</keyword>
<dbReference type="Pfam" id="PF00012">
    <property type="entry name" value="HSP70"/>
    <property type="match status" value="1"/>
</dbReference>
<dbReference type="InterPro" id="IPR029048">
    <property type="entry name" value="HSP70_C_sf"/>
</dbReference>
<dbReference type="Gene3D" id="3.30.420.40">
    <property type="match status" value="2"/>
</dbReference>
<dbReference type="GO" id="GO:0005737">
    <property type="term" value="C:cytoplasm"/>
    <property type="evidence" value="ECO:0007669"/>
    <property type="project" value="UniProtKB-ARBA"/>
</dbReference>
<dbReference type="Gene3D" id="1.20.1270.10">
    <property type="match status" value="1"/>
</dbReference>
<feature type="compositionally biased region" description="Basic and acidic residues" evidence="12">
    <location>
        <begin position="626"/>
        <end position="642"/>
    </location>
</feature>
<reference evidence="13 14" key="1">
    <citation type="journal article" date="2013" name="PLoS ONE">
        <title>Bacterial endosymbiosis in a chordate host: long-term co-evolution and conservation of secondary metabolism.</title>
        <authorList>
            <person name="Kwan J.C."/>
            <person name="Schmidt E.W."/>
        </authorList>
    </citation>
    <scope>NUCLEOTIDE SEQUENCE [LARGE SCALE GENOMIC DNA]</scope>
    <source>
        <strain evidence="14">L6</strain>
    </source>
</reference>
<keyword evidence="11" id="KW-0175">Coiled coil</keyword>
<dbReference type="AlphaFoldDB" id="W2V2G1"/>
<comment type="function">
    <text evidence="1 9">Acts as a chaperone.</text>
</comment>
<evidence type="ECO:0000256" key="9">
    <source>
        <dbReference type="HAMAP-Rule" id="MF_00332"/>
    </source>
</evidence>